<dbReference type="GO" id="GO:0007155">
    <property type="term" value="P:cell adhesion"/>
    <property type="evidence" value="ECO:0007669"/>
    <property type="project" value="InterPro"/>
</dbReference>
<dbReference type="InterPro" id="IPR003367">
    <property type="entry name" value="Thrombospondin_3-like_rpt"/>
</dbReference>
<dbReference type="PANTHER" id="PTHR10199">
    <property type="entry name" value="THROMBOSPONDIN"/>
    <property type="match status" value="1"/>
</dbReference>
<gene>
    <name evidence="4" type="ORF">C3F09_02185</name>
</gene>
<feature type="region of interest" description="Disordered" evidence="3">
    <location>
        <begin position="1"/>
        <end position="26"/>
    </location>
</feature>
<evidence type="ECO:0000256" key="1">
    <source>
        <dbReference type="ARBA" id="ARBA00022729"/>
    </source>
</evidence>
<evidence type="ECO:0000313" key="4">
    <source>
        <dbReference type="EMBL" id="PWB75599.1"/>
    </source>
</evidence>
<dbReference type="Proteomes" id="UP000250918">
    <property type="component" value="Unassembled WGS sequence"/>
</dbReference>
<dbReference type="Gene3D" id="4.10.1080.10">
    <property type="entry name" value="TSP type-3 repeat"/>
    <property type="match status" value="1"/>
</dbReference>
<accession>A0A855X5N2</accession>
<organism evidence="4 5">
    <name type="scientific">candidate division GN15 bacterium</name>
    <dbReference type="NCBI Taxonomy" id="2072418"/>
    <lineage>
        <taxon>Bacteria</taxon>
        <taxon>candidate division GN15</taxon>
    </lineage>
</organism>
<dbReference type="SUPFAM" id="SSF63446">
    <property type="entry name" value="Type I dockerin domain"/>
    <property type="match status" value="1"/>
</dbReference>
<dbReference type="EMBL" id="PQAP01000008">
    <property type="protein sequence ID" value="PWB75599.1"/>
    <property type="molecule type" value="Genomic_DNA"/>
</dbReference>
<keyword evidence="2" id="KW-0106">Calcium</keyword>
<name>A0A855X5N2_9BACT</name>
<dbReference type="GO" id="GO:0000272">
    <property type="term" value="P:polysaccharide catabolic process"/>
    <property type="evidence" value="ECO:0007669"/>
    <property type="project" value="InterPro"/>
</dbReference>
<evidence type="ECO:0000256" key="2">
    <source>
        <dbReference type="ARBA" id="ARBA00022837"/>
    </source>
</evidence>
<comment type="caution">
    <text evidence="4">The sequence shown here is derived from an EMBL/GenBank/DDBJ whole genome shotgun (WGS) entry which is preliminary data.</text>
</comment>
<dbReference type="AlphaFoldDB" id="A0A855X5N2"/>
<dbReference type="Gene3D" id="1.10.1330.10">
    <property type="entry name" value="Dockerin domain"/>
    <property type="match status" value="1"/>
</dbReference>
<keyword evidence="1" id="KW-0732">Signal</keyword>
<evidence type="ECO:0008006" key="6">
    <source>
        <dbReference type="Google" id="ProtNLM"/>
    </source>
</evidence>
<reference evidence="4 5" key="1">
    <citation type="journal article" date="2018" name="ISME J.">
        <title>A methanotrophic archaeon couples anaerobic oxidation of methane to Fe(III) reduction.</title>
        <authorList>
            <person name="Cai C."/>
            <person name="Leu A.O."/>
            <person name="Xie G.J."/>
            <person name="Guo J."/>
            <person name="Feng Y."/>
            <person name="Zhao J.X."/>
            <person name="Tyson G.W."/>
            <person name="Yuan Z."/>
            <person name="Hu S."/>
        </authorList>
    </citation>
    <scope>NUCLEOTIDE SEQUENCE [LARGE SCALE GENOMIC DNA]</scope>
    <source>
        <strain evidence="4">FeB_12</strain>
    </source>
</reference>
<evidence type="ECO:0000256" key="3">
    <source>
        <dbReference type="SAM" id="MobiDB-lite"/>
    </source>
</evidence>
<proteinExistence type="predicted"/>
<dbReference type="SUPFAM" id="SSF103647">
    <property type="entry name" value="TSP type-3 repeat"/>
    <property type="match status" value="1"/>
</dbReference>
<dbReference type="InterPro" id="IPR036439">
    <property type="entry name" value="Dockerin_dom_sf"/>
</dbReference>
<dbReference type="Pfam" id="PF02412">
    <property type="entry name" value="TSP_3"/>
    <property type="match status" value="3"/>
</dbReference>
<evidence type="ECO:0000313" key="5">
    <source>
        <dbReference type="Proteomes" id="UP000250918"/>
    </source>
</evidence>
<sequence length="216" mass="22278">MVSVVDAGYNPSRTVTSNPEGGPSDSAQWWYPYETRKGACFSSDVPGQTTFGPATTPSSNGYGGPTGITVRVDSTVGDKLYAYVLFDRDGDGIADNVDNCISVANPDQADPDGDGIGSVCDNCPTVYNPNQADSDHNGIGDACQSCCVGTTGNVNMTGIVDLADLSSLVSYLTGQGYILPCSDEANVNKSGIVDLADLSALVSYLTGGGYVLPNCL</sequence>
<protein>
    <recommendedName>
        <fullName evidence="6">Dockerin domain-containing protein</fullName>
    </recommendedName>
</protein>
<dbReference type="InterPro" id="IPR028974">
    <property type="entry name" value="TSP_type-3_rpt"/>
</dbReference>
<dbReference type="GO" id="GO:0005509">
    <property type="term" value="F:calcium ion binding"/>
    <property type="evidence" value="ECO:0007669"/>
    <property type="project" value="InterPro"/>
</dbReference>